<name>A0ABP0W3F6_9BRYO</name>
<sequence length="422" mass="47383">MTKLLLTMVRSRDDSPVDDKPFVNVLGDLHSDLADALDDLVFYIRGRQDADRDDEDLVRIHTLVRPTWQHDHPAIPWCEADEWLACVRDNAKDTPFSRLRETMRLACTVLGGGPDIPRLVRIGPVACTIDDQAVTIDTLRNLVGALLREANNVMNNQLLLGLQTAWIRRVIAEGDIVDKANEDSVGYSFLSDACNEFQRHGQDLAIHLFSDRRTRGLFIKGMDNDRRIIWNQNALAMGANARPPVKLIPRFLPQERNLLFIEYMLLVRPMQSFIAGLNGNVDAAQQYTNLWAVQRDAAMDGEDVSRLVAAAFLEYVNLDIGIADYRHLAAFFDGAIKQSYCTEFPIDETSGHSSATAARHYANCSNDHRFMDSQQMYTYKLAAEAWHRLLQLDGSSVDPPPSGASTVPIPTVVDQPVNHFPL</sequence>
<protein>
    <submittedName>
        <fullName evidence="1">Uncharacterized protein</fullName>
    </submittedName>
</protein>
<reference evidence="1" key="1">
    <citation type="submission" date="2024-02" db="EMBL/GenBank/DDBJ databases">
        <authorList>
            <consortium name="ELIXIR-Norway"/>
            <consortium name="Elixir Norway"/>
        </authorList>
    </citation>
    <scope>NUCLEOTIDE SEQUENCE</scope>
</reference>
<keyword evidence="2" id="KW-1185">Reference proteome</keyword>
<evidence type="ECO:0000313" key="2">
    <source>
        <dbReference type="Proteomes" id="UP001497444"/>
    </source>
</evidence>
<accession>A0ABP0W3F6</accession>
<dbReference type="Proteomes" id="UP001497444">
    <property type="component" value="Chromosome 13"/>
</dbReference>
<organism evidence="1 2">
    <name type="scientific">Sphagnum jensenii</name>
    <dbReference type="NCBI Taxonomy" id="128206"/>
    <lineage>
        <taxon>Eukaryota</taxon>
        <taxon>Viridiplantae</taxon>
        <taxon>Streptophyta</taxon>
        <taxon>Embryophyta</taxon>
        <taxon>Bryophyta</taxon>
        <taxon>Sphagnophytina</taxon>
        <taxon>Sphagnopsida</taxon>
        <taxon>Sphagnales</taxon>
        <taxon>Sphagnaceae</taxon>
        <taxon>Sphagnum</taxon>
    </lineage>
</organism>
<gene>
    <name evidence="1" type="ORF">CSSPJE1EN1_LOCUS6782</name>
</gene>
<evidence type="ECO:0000313" key="1">
    <source>
        <dbReference type="EMBL" id="CAK9261304.1"/>
    </source>
</evidence>
<dbReference type="EMBL" id="OZ020108">
    <property type="protein sequence ID" value="CAK9261304.1"/>
    <property type="molecule type" value="Genomic_DNA"/>
</dbReference>
<proteinExistence type="predicted"/>